<sequence>MEYLPVEIQLKIFKLLYFDELQNIELTNRYFYNFINKYEGSFDWKKSVEELSFVDRCSSRRKRLKSKLINFDENIQKKLLSTEYKQIPVFIRNNLGTYRPLLYFKEGNSKKKKVLELPLYPQ</sequence>
<comment type="caution">
    <text evidence="2">The sequence shown here is derived from an EMBL/GenBank/DDBJ whole genome shotgun (WGS) entry which is preliminary data.</text>
</comment>
<proteinExistence type="predicted"/>
<dbReference type="PROSITE" id="PS50181">
    <property type="entry name" value="FBOX"/>
    <property type="match status" value="1"/>
</dbReference>
<feature type="non-terminal residue" evidence="2">
    <location>
        <position position="122"/>
    </location>
</feature>
<evidence type="ECO:0000259" key="1">
    <source>
        <dbReference type="PROSITE" id="PS50181"/>
    </source>
</evidence>
<dbReference type="Proteomes" id="UP000605970">
    <property type="component" value="Unassembled WGS sequence"/>
</dbReference>
<evidence type="ECO:0000313" key="3">
    <source>
        <dbReference type="Proteomes" id="UP000605970"/>
    </source>
</evidence>
<gene>
    <name evidence="2" type="ORF">Mgra_00002484</name>
</gene>
<dbReference type="OrthoDB" id="5904919at2759"/>
<dbReference type="CDD" id="cd09917">
    <property type="entry name" value="F-box_SF"/>
    <property type="match status" value="1"/>
</dbReference>
<dbReference type="InterPro" id="IPR036047">
    <property type="entry name" value="F-box-like_dom_sf"/>
</dbReference>
<name>A0A8S9ZWI4_9BILA</name>
<dbReference type="InterPro" id="IPR001810">
    <property type="entry name" value="F-box_dom"/>
</dbReference>
<feature type="domain" description="F-box" evidence="1">
    <location>
        <begin position="1"/>
        <end position="47"/>
    </location>
</feature>
<dbReference type="SUPFAM" id="SSF81383">
    <property type="entry name" value="F-box domain"/>
    <property type="match status" value="1"/>
</dbReference>
<dbReference type="EMBL" id="JABEBT010000015">
    <property type="protein sequence ID" value="KAF7638031.1"/>
    <property type="molecule type" value="Genomic_DNA"/>
</dbReference>
<evidence type="ECO:0000313" key="2">
    <source>
        <dbReference type="EMBL" id="KAF7638031.1"/>
    </source>
</evidence>
<dbReference type="Gene3D" id="1.20.1280.50">
    <property type="match status" value="1"/>
</dbReference>
<organism evidence="2 3">
    <name type="scientific">Meloidogyne graminicola</name>
    <dbReference type="NCBI Taxonomy" id="189291"/>
    <lineage>
        <taxon>Eukaryota</taxon>
        <taxon>Metazoa</taxon>
        <taxon>Ecdysozoa</taxon>
        <taxon>Nematoda</taxon>
        <taxon>Chromadorea</taxon>
        <taxon>Rhabditida</taxon>
        <taxon>Tylenchina</taxon>
        <taxon>Tylenchomorpha</taxon>
        <taxon>Tylenchoidea</taxon>
        <taxon>Meloidogynidae</taxon>
        <taxon>Meloidogyninae</taxon>
        <taxon>Meloidogyne</taxon>
    </lineage>
</organism>
<protein>
    <submittedName>
        <fullName evidence="2">F-box domain-containing protein</fullName>
    </submittedName>
</protein>
<dbReference type="AlphaFoldDB" id="A0A8S9ZWI4"/>
<keyword evidence="3" id="KW-1185">Reference proteome</keyword>
<accession>A0A8S9ZWI4</accession>
<reference evidence="2" key="1">
    <citation type="journal article" date="2020" name="Ecol. Evol.">
        <title>Genome structure and content of the rice root-knot nematode (Meloidogyne graminicola).</title>
        <authorList>
            <person name="Phan N.T."/>
            <person name="Danchin E.G.J."/>
            <person name="Klopp C."/>
            <person name="Perfus-Barbeoch L."/>
            <person name="Kozlowski D.K."/>
            <person name="Koutsovoulos G.D."/>
            <person name="Lopez-Roques C."/>
            <person name="Bouchez O."/>
            <person name="Zahm M."/>
            <person name="Besnard G."/>
            <person name="Bellafiore S."/>
        </authorList>
    </citation>
    <scope>NUCLEOTIDE SEQUENCE</scope>
    <source>
        <strain evidence="2">VN-18</strain>
    </source>
</reference>